<protein>
    <recommendedName>
        <fullName evidence="1">Condensation domain-containing protein</fullName>
    </recommendedName>
</protein>
<dbReference type="Gene3D" id="3.30.559.30">
    <property type="entry name" value="Nonribosomal peptide synthetase, condensation domain"/>
    <property type="match status" value="1"/>
</dbReference>
<organism evidence="2 3">
    <name type="scientific">Rotaria sordida</name>
    <dbReference type="NCBI Taxonomy" id="392033"/>
    <lineage>
        <taxon>Eukaryota</taxon>
        <taxon>Metazoa</taxon>
        <taxon>Spiralia</taxon>
        <taxon>Gnathifera</taxon>
        <taxon>Rotifera</taxon>
        <taxon>Eurotatoria</taxon>
        <taxon>Bdelloidea</taxon>
        <taxon>Philodinida</taxon>
        <taxon>Philodinidae</taxon>
        <taxon>Rotaria</taxon>
    </lineage>
</organism>
<dbReference type="EMBL" id="CAJOBD010002162">
    <property type="protein sequence ID" value="CAF3860596.1"/>
    <property type="molecule type" value="Genomic_DNA"/>
</dbReference>
<evidence type="ECO:0000313" key="3">
    <source>
        <dbReference type="Proteomes" id="UP000663836"/>
    </source>
</evidence>
<dbReference type="InterPro" id="IPR001242">
    <property type="entry name" value="Condensation_dom"/>
</dbReference>
<feature type="domain" description="Condensation" evidence="1">
    <location>
        <begin position="22"/>
        <end position="460"/>
    </location>
</feature>
<proteinExistence type="predicted"/>
<comment type="caution">
    <text evidence="2">The sequence shown here is derived from an EMBL/GenBank/DDBJ whole genome shotgun (WGS) entry which is preliminary data.</text>
</comment>
<dbReference type="InterPro" id="IPR023213">
    <property type="entry name" value="CAT-like_dom_sf"/>
</dbReference>
<dbReference type="GO" id="GO:0003824">
    <property type="term" value="F:catalytic activity"/>
    <property type="evidence" value="ECO:0007669"/>
    <property type="project" value="InterPro"/>
</dbReference>
<dbReference type="PANTHER" id="PTHR45398">
    <property type="match status" value="1"/>
</dbReference>
<accession>A0A819F6L7</accession>
<dbReference type="PANTHER" id="PTHR45398:SF1">
    <property type="entry name" value="ENZYME, PUTATIVE (JCVI)-RELATED"/>
    <property type="match status" value="1"/>
</dbReference>
<dbReference type="Pfam" id="PF00668">
    <property type="entry name" value="Condensation"/>
    <property type="match status" value="1"/>
</dbReference>
<reference evidence="2" key="1">
    <citation type="submission" date="2021-02" db="EMBL/GenBank/DDBJ databases">
        <authorList>
            <person name="Nowell W R."/>
        </authorList>
    </citation>
    <scope>NUCLEOTIDE SEQUENCE</scope>
</reference>
<dbReference type="SUPFAM" id="SSF52777">
    <property type="entry name" value="CoA-dependent acyltransferases"/>
    <property type="match status" value="2"/>
</dbReference>
<dbReference type="AlphaFoldDB" id="A0A819F6L7"/>
<dbReference type="Gene3D" id="3.30.559.10">
    <property type="entry name" value="Chloramphenicol acetyltransferase-like domain"/>
    <property type="match status" value="1"/>
</dbReference>
<evidence type="ECO:0000313" key="2">
    <source>
        <dbReference type="EMBL" id="CAF3860596.1"/>
    </source>
</evidence>
<evidence type="ECO:0000259" key="1">
    <source>
        <dbReference type="Pfam" id="PF00668"/>
    </source>
</evidence>
<sequence length="494" mass="59515">MTKETHDEWKRLNIWKGKCSYSQERIWIDEQIRESLIKNSEDLYNYNSVIVYQIEDGILPIKRFRRSIKILLDKHEIFQTTLDYNADEHSLQQTINQNSNDLYSYELTYVDVNDIEKVNNIIYNEQISKHFDLNKGKMFRCHLLKGNAQDKNHLVKNDYILLIYHHSGIDQYSKYLFIKELTNGYLNGKLNNDDKYDLKYIDYSQYEHEIDLTNCEEFWQDLFSDYNFNHRLKIPYDNKLDNISTGSYYSFDIDKSLTRQIFRYKNKININLFRIFLTTFYVYLFKLTQDTDISITGFTPNRIRNELNHIIGPFENLIIYRHELDPHQSFNGLIKKIDKLCSNIKENAFYPYQQLIAYARKFSSLQYPFNQVSLRLYIEDDQWNLDPNNNLILKQIYLINHQLFPRYNKLTPIDLTLNIIGNLEKQTLSFYFDYSNKLFEQETIQTLALRYQKLLKHLFDVSSNFDLDDEPIYKLSIILSDEERLMHNINLNKD</sequence>
<dbReference type="Proteomes" id="UP000663836">
    <property type="component" value="Unassembled WGS sequence"/>
</dbReference>
<name>A0A819F6L7_9BILA</name>
<gene>
    <name evidence="2" type="ORF">JBS370_LOCUS18756</name>
</gene>